<feature type="signal peptide" evidence="3">
    <location>
        <begin position="1"/>
        <end position="22"/>
    </location>
</feature>
<reference evidence="6 7" key="1">
    <citation type="submission" date="2010-10" db="EMBL/GenBank/DDBJ databases">
        <title>Complete sequence of Frankia sp. EuI1c.</title>
        <authorList>
            <consortium name="US DOE Joint Genome Institute"/>
            <person name="Lucas S."/>
            <person name="Copeland A."/>
            <person name="Lapidus A."/>
            <person name="Cheng J.-F."/>
            <person name="Bruce D."/>
            <person name="Goodwin L."/>
            <person name="Pitluck S."/>
            <person name="Chertkov O."/>
            <person name="Detter J.C."/>
            <person name="Han C."/>
            <person name="Tapia R."/>
            <person name="Land M."/>
            <person name="Hauser L."/>
            <person name="Jeffries C."/>
            <person name="Kyrpides N."/>
            <person name="Ivanova N."/>
            <person name="Mikhailova N."/>
            <person name="Beauchemin N."/>
            <person name="Sen A."/>
            <person name="Sur S.A."/>
            <person name="Gtari M."/>
            <person name="Wall L."/>
            <person name="Tisa L."/>
            <person name="Woyke T."/>
        </authorList>
    </citation>
    <scope>NUCLEOTIDE SEQUENCE [LARGE SCALE GENOMIC DNA]</scope>
    <source>
        <strain evidence="7">DSM 45817 / CECT 9037 / EuI1c</strain>
    </source>
</reference>
<dbReference type="Pfam" id="PF00135">
    <property type="entry name" value="COesterase"/>
    <property type="match status" value="1"/>
</dbReference>
<protein>
    <recommendedName>
        <fullName evidence="3">Carboxylic ester hydrolase</fullName>
        <ecNumber evidence="3">3.1.1.-</ecNumber>
    </recommendedName>
</protein>
<feature type="region of interest" description="Disordered" evidence="4">
    <location>
        <begin position="25"/>
        <end position="54"/>
    </location>
</feature>
<evidence type="ECO:0000256" key="1">
    <source>
        <dbReference type="ARBA" id="ARBA00005964"/>
    </source>
</evidence>
<dbReference type="InterPro" id="IPR050309">
    <property type="entry name" value="Type-B_Carboxylest/Lipase"/>
</dbReference>
<dbReference type="PROSITE" id="PS51257">
    <property type="entry name" value="PROKAR_LIPOPROTEIN"/>
    <property type="match status" value="1"/>
</dbReference>
<dbReference type="KEGG" id="fri:FraEuI1c_7017"/>
<dbReference type="eggNOG" id="COG2272">
    <property type="taxonomic scope" value="Bacteria"/>
</dbReference>
<dbReference type="EC" id="3.1.1.-" evidence="3"/>
<dbReference type="EMBL" id="CP002299">
    <property type="protein sequence ID" value="ADP84984.1"/>
    <property type="molecule type" value="Genomic_DNA"/>
</dbReference>
<organism evidence="6 7">
    <name type="scientific">Pseudofrankia inefficax (strain DSM 45817 / CECT 9037 / DDB 130130 / EuI1c)</name>
    <name type="common">Frankia inefficax</name>
    <dbReference type="NCBI Taxonomy" id="298654"/>
    <lineage>
        <taxon>Bacteria</taxon>
        <taxon>Bacillati</taxon>
        <taxon>Actinomycetota</taxon>
        <taxon>Actinomycetes</taxon>
        <taxon>Frankiales</taxon>
        <taxon>Frankiaceae</taxon>
        <taxon>Pseudofrankia</taxon>
    </lineage>
</organism>
<dbReference type="Gene3D" id="3.40.50.1820">
    <property type="entry name" value="alpha/beta hydrolase"/>
    <property type="match status" value="1"/>
</dbReference>
<name>E3IX84_PSEI1</name>
<dbReference type="HOGENOM" id="CLU_006586_16_4_11"/>
<dbReference type="InParanoid" id="E3IX84"/>
<dbReference type="AlphaFoldDB" id="E3IX84"/>
<evidence type="ECO:0000256" key="3">
    <source>
        <dbReference type="RuleBase" id="RU361235"/>
    </source>
</evidence>
<keyword evidence="3" id="KW-0732">Signal</keyword>
<feature type="domain" description="Carboxylesterase type B" evidence="5">
    <location>
        <begin position="53"/>
        <end position="511"/>
    </location>
</feature>
<proteinExistence type="inferred from homology"/>
<evidence type="ECO:0000259" key="5">
    <source>
        <dbReference type="Pfam" id="PF00135"/>
    </source>
</evidence>
<keyword evidence="7" id="KW-1185">Reference proteome</keyword>
<evidence type="ECO:0000256" key="2">
    <source>
        <dbReference type="ARBA" id="ARBA00022801"/>
    </source>
</evidence>
<dbReference type="InterPro" id="IPR019826">
    <property type="entry name" value="Carboxylesterase_B_AS"/>
</dbReference>
<dbReference type="SUPFAM" id="SSF53474">
    <property type="entry name" value="alpha/beta-Hydrolases"/>
    <property type="match status" value="1"/>
</dbReference>
<dbReference type="Proteomes" id="UP000002484">
    <property type="component" value="Chromosome"/>
</dbReference>
<dbReference type="InterPro" id="IPR029058">
    <property type="entry name" value="AB_hydrolase_fold"/>
</dbReference>
<sequence length="545" mass="56370" precursor="true">MRRHARLTALLTGLLVATAGLAGCTSGADRSPRGQPAAVTSPAGYTANPDAPPPVVATADGRISGQRTGKMDRYHGIPFAAPPVGTLRWTAPRQPTPWSGVRNGAVGGPPCKQDGAFAAISSEDCLYLSVGRPAGAPLTGRLPVILWIHGGAFVGGTGETFDPSALVTGGPAIVVTTNYRLGPLGYLVLPSLGAGDAGNFATEDLIAALRWVRTNAAAFGGDPTNVTIMGESAGSVNVCALLAAPAATGLFQRAIMESGPCSWELPTMAQAAQTGLALAAKLGCPDPVTAAACMRTRSADQLVTAAADDTEIFSAFAFAPTTGGATLPLTPSQALWDGRLARVPLLMGTITDEGRPFTNHWAAEGPITDWGVDTLIRTHFPDRADRVLAAYPAGQAPPRERLARIITDDMFTCQTTTFAQLATGIAQQPVYLYEFDVPDAPASSPEFGTGATHGWDLDYLFPSAVSSQLTTAGRIALSKAMVGYWTRFAATGDPGGGAAAAGSPPAWPRFDVRTVRGGVDRMLLTPAKVAAVAGTWSAHHCDVWS</sequence>
<feature type="chain" id="PRO_5039755743" description="Carboxylic ester hydrolase" evidence="3">
    <location>
        <begin position="23"/>
        <end position="545"/>
    </location>
</feature>
<gene>
    <name evidence="6" type="ordered locus">FraEuI1c_7017</name>
</gene>
<comment type="similarity">
    <text evidence="1 3">Belongs to the type-B carboxylesterase/lipase family.</text>
</comment>
<dbReference type="STRING" id="298654.FraEuI1c_7017"/>
<accession>E3IX84</accession>
<keyword evidence="2 3" id="KW-0378">Hydrolase</keyword>
<dbReference type="PROSITE" id="PS00122">
    <property type="entry name" value="CARBOXYLESTERASE_B_1"/>
    <property type="match status" value="1"/>
</dbReference>
<dbReference type="PANTHER" id="PTHR11559">
    <property type="entry name" value="CARBOXYLESTERASE"/>
    <property type="match status" value="1"/>
</dbReference>
<dbReference type="RefSeq" id="WP_013428095.1">
    <property type="nucleotide sequence ID" value="NC_014666.1"/>
</dbReference>
<evidence type="ECO:0000313" key="7">
    <source>
        <dbReference type="Proteomes" id="UP000002484"/>
    </source>
</evidence>
<dbReference type="InterPro" id="IPR002018">
    <property type="entry name" value="CarbesteraseB"/>
</dbReference>
<dbReference type="OrthoDB" id="3199405at2"/>
<evidence type="ECO:0000256" key="4">
    <source>
        <dbReference type="SAM" id="MobiDB-lite"/>
    </source>
</evidence>
<dbReference type="ESTHER" id="frasu-e3ix84">
    <property type="family name" value="Carb_B_Bacteria"/>
</dbReference>
<evidence type="ECO:0000313" key="6">
    <source>
        <dbReference type="EMBL" id="ADP84984.1"/>
    </source>
</evidence>
<dbReference type="GO" id="GO:0016787">
    <property type="term" value="F:hydrolase activity"/>
    <property type="evidence" value="ECO:0007669"/>
    <property type="project" value="UniProtKB-KW"/>
</dbReference>